<dbReference type="PANTHER" id="PTHR33392:SF6">
    <property type="entry name" value="POLYISOPRENYL-TEICHOIC ACID--PEPTIDOGLYCAN TEICHOIC ACID TRANSFERASE TAGU"/>
    <property type="match status" value="1"/>
</dbReference>
<gene>
    <name evidence="5" type="ORF">CJ255_05415</name>
</gene>
<dbReference type="Proteomes" id="UP000220527">
    <property type="component" value="Unassembled WGS sequence"/>
</dbReference>
<proteinExistence type="inferred from homology"/>
<evidence type="ECO:0000259" key="4">
    <source>
        <dbReference type="Pfam" id="PF13399"/>
    </source>
</evidence>
<comment type="caution">
    <text evidence="5">The sequence shown here is derived from an EMBL/GenBank/DDBJ whole genome shotgun (WGS) entry which is preliminary data.</text>
</comment>
<dbReference type="Gene3D" id="3.40.630.190">
    <property type="entry name" value="LCP protein"/>
    <property type="match status" value="1"/>
</dbReference>
<dbReference type="InterPro" id="IPR004474">
    <property type="entry name" value="LytR_CpsA_psr"/>
</dbReference>
<dbReference type="PANTHER" id="PTHR33392">
    <property type="entry name" value="POLYISOPRENYL-TEICHOIC ACID--PEPTIDOGLYCAN TEICHOIC ACID TRANSFERASE TAGU"/>
    <property type="match status" value="1"/>
</dbReference>
<reference evidence="6" key="1">
    <citation type="submission" date="2017-08" db="EMBL/GenBank/DDBJ databases">
        <authorList>
            <person name="Grouzdev D.S."/>
            <person name="Gaisin V.A."/>
            <person name="Rysina M.S."/>
            <person name="Gorlenko V.M."/>
        </authorList>
    </citation>
    <scope>NUCLEOTIDE SEQUENCE [LARGE SCALE GENOMIC DNA]</scope>
    <source>
        <strain evidence="6">Kir15-3F</strain>
    </source>
</reference>
<keyword evidence="2" id="KW-0812">Transmembrane</keyword>
<keyword evidence="2" id="KW-1133">Transmembrane helix</keyword>
<evidence type="ECO:0000256" key="1">
    <source>
        <dbReference type="ARBA" id="ARBA00006068"/>
    </source>
</evidence>
<dbReference type="NCBIfam" id="TIGR00350">
    <property type="entry name" value="lytR_cpsA_psr"/>
    <property type="match status" value="1"/>
</dbReference>
<dbReference type="Pfam" id="PF03816">
    <property type="entry name" value="LytR_cpsA_psr"/>
    <property type="match status" value="1"/>
</dbReference>
<feature type="domain" description="Cell envelope-related transcriptional attenuator" evidence="3">
    <location>
        <begin position="94"/>
        <end position="267"/>
    </location>
</feature>
<keyword evidence="2" id="KW-0472">Membrane</keyword>
<protein>
    <submittedName>
        <fullName evidence="5">Transcriptional regulator</fullName>
    </submittedName>
</protein>
<feature type="transmembrane region" description="Helical" evidence="2">
    <location>
        <begin position="28"/>
        <end position="48"/>
    </location>
</feature>
<organism evidence="5 6">
    <name type="scientific">Candidatus Viridilinea mediisalina</name>
    <dbReference type="NCBI Taxonomy" id="2024553"/>
    <lineage>
        <taxon>Bacteria</taxon>
        <taxon>Bacillati</taxon>
        <taxon>Chloroflexota</taxon>
        <taxon>Chloroflexia</taxon>
        <taxon>Chloroflexales</taxon>
        <taxon>Chloroflexineae</taxon>
        <taxon>Oscillochloridaceae</taxon>
        <taxon>Candidatus Viridilinea</taxon>
    </lineage>
</organism>
<dbReference type="EMBL" id="NQWI01000015">
    <property type="protein sequence ID" value="PDW04131.1"/>
    <property type="molecule type" value="Genomic_DNA"/>
</dbReference>
<comment type="similarity">
    <text evidence="1">Belongs to the LytR/CpsA/Psr (LCP) family.</text>
</comment>
<dbReference type="Pfam" id="PF13399">
    <property type="entry name" value="LytR_C"/>
    <property type="match status" value="1"/>
</dbReference>
<dbReference type="Gene3D" id="3.30.70.2390">
    <property type="match status" value="1"/>
</dbReference>
<keyword evidence="6" id="KW-1185">Reference proteome</keyword>
<evidence type="ECO:0000313" key="5">
    <source>
        <dbReference type="EMBL" id="PDW04131.1"/>
    </source>
</evidence>
<evidence type="ECO:0000313" key="6">
    <source>
        <dbReference type="Proteomes" id="UP000220527"/>
    </source>
</evidence>
<sequence length="455" mass="49549">MHNQFPAQARRSRPAQSRRPRRSLWARLRLLLLVVGALLLLGAGFFYWQVQRLAAILTVEDVRPHQAQASPLFGANLLLIGTDERPDQPHEGVRSDTLMLVRLDGMGRWVALFSLPRDSEVNIPQVGLGQTKINAAYSQGYVAAPQLYGTSATPHQGGMALSAEVVESLLQLEARGMAVDYTATVNFAGFATLIDALGGITIDVPRYLRDEAYPTEDFGTMLVEFQPGPQRMDGATALIYARTRHPDSDFGRVARQQQVVQAIMHELRTHGLLGQLRSIPALLRALDGTPEAVRPLQTTLPLARPDVLLSLMLLGASLDPSELGQFALGPNEIAYTNGTNLIYEPAAVQALLEQWQHPPREANEQALVHVLNGTNTAGLAREVSLDLENANFRLLPPGNALPTATTRIYHVGNSPATARRLARQLGVELIHAPPPQGASPEATIVLVLGADWPEQ</sequence>
<dbReference type="InterPro" id="IPR027381">
    <property type="entry name" value="LytR/CpsA/Psr_C"/>
</dbReference>
<accession>A0A2A6RMK1</accession>
<evidence type="ECO:0000256" key="2">
    <source>
        <dbReference type="SAM" id="Phobius"/>
    </source>
</evidence>
<feature type="domain" description="LytR/CpsA/Psr regulator C-terminal" evidence="4">
    <location>
        <begin position="368"/>
        <end position="452"/>
    </location>
</feature>
<name>A0A2A6RMK1_9CHLR</name>
<dbReference type="InterPro" id="IPR050922">
    <property type="entry name" value="LytR/CpsA/Psr_CW_biosynth"/>
</dbReference>
<dbReference type="AlphaFoldDB" id="A0A2A6RMK1"/>
<evidence type="ECO:0000259" key="3">
    <source>
        <dbReference type="Pfam" id="PF03816"/>
    </source>
</evidence>